<evidence type="ECO:0000313" key="2">
    <source>
        <dbReference type="EMBL" id="CAG8728452.1"/>
    </source>
</evidence>
<protein>
    <submittedName>
        <fullName evidence="2">14906_t:CDS:1</fullName>
    </submittedName>
</protein>
<evidence type="ECO:0000313" key="3">
    <source>
        <dbReference type="Proteomes" id="UP000789396"/>
    </source>
</evidence>
<organism evidence="2 3">
    <name type="scientific">Racocetra fulgida</name>
    <dbReference type="NCBI Taxonomy" id="60492"/>
    <lineage>
        <taxon>Eukaryota</taxon>
        <taxon>Fungi</taxon>
        <taxon>Fungi incertae sedis</taxon>
        <taxon>Mucoromycota</taxon>
        <taxon>Glomeromycotina</taxon>
        <taxon>Glomeromycetes</taxon>
        <taxon>Diversisporales</taxon>
        <taxon>Gigasporaceae</taxon>
        <taxon>Racocetra</taxon>
    </lineage>
</organism>
<reference evidence="2" key="1">
    <citation type="submission" date="2021-06" db="EMBL/GenBank/DDBJ databases">
        <authorList>
            <person name="Kallberg Y."/>
            <person name="Tangrot J."/>
            <person name="Rosling A."/>
        </authorList>
    </citation>
    <scope>NUCLEOTIDE SEQUENCE</scope>
    <source>
        <strain evidence="2">IN212</strain>
    </source>
</reference>
<feature type="non-terminal residue" evidence="2">
    <location>
        <position position="354"/>
    </location>
</feature>
<evidence type="ECO:0000256" key="1">
    <source>
        <dbReference type="SAM" id="MobiDB-lite"/>
    </source>
</evidence>
<feature type="region of interest" description="Disordered" evidence="1">
    <location>
        <begin position="293"/>
        <end position="318"/>
    </location>
</feature>
<dbReference type="Proteomes" id="UP000789396">
    <property type="component" value="Unassembled WGS sequence"/>
</dbReference>
<name>A0A9N9NFP2_9GLOM</name>
<sequence length="354" mass="41489">VQLLCGLFSEATIVDYDVKNYVYKFRRTHDIQRCDTARLFQHFEKEHTKNPDWYVQALIDPETNRLQGVQPGTFMIDADPGLEKEQFAGRFAAWHKKTTSYMTPSVSGRLFPEIYNILQNKKVNFEDSYNLTLEIVDNGLIKFEYDFCQIYFDELLEGIDHSLVAEVWEVQSIEHKSNIGQNSEKAYFHISLIPRRWYKDEFMDAVVVDEPFLRRNSLKKNTATKAIGRKQSIKETLLGLARKCVEVVNYDDLNNSKILIETFKEWIRIHEEAQCSKQIIEHELDDNQIVESDQGTENNQDTESDQDTENDQDIETTRLDVQNPLKYIGKGRPSKRHIKSAIEKLKKQLMMIYE</sequence>
<keyword evidence="3" id="KW-1185">Reference proteome</keyword>
<dbReference type="AlphaFoldDB" id="A0A9N9NFP2"/>
<feature type="compositionally biased region" description="Acidic residues" evidence="1">
    <location>
        <begin position="300"/>
        <end position="314"/>
    </location>
</feature>
<comment type="caution">
    <text evidence="2">The sequence shown here is derived from an EMBL/GenBank/DDBJ whole genome shotgun (WGS) entry which is preliminary data.</text>
</comment>
<accession>A0A9N9NFP2</accession>
<gene>
    <name evidence="2" type="ORF">RFULGI_LOCUS11948</name>
</gene>
<proteinExistence type="predicted"/>
<dbReference type="EMBL" id="CAJVPZ010027458">
    <property type="protein sequence ID" value="CAG8728452.1"/>
    <property type="molecule type" value="Genomic_DNA"/>
</dbReference>
<feature type="non-terminal residue" evidence="2">
    <location>
        <position position="1"/>
    </location>
</feature>